<dbReference type="RefSeq" id="WP_026801572.1">
    <property type="nucleotide sequence ID" value="NZ_AULI01000019.1"/>
</dbReference>
<dbReference type="Pfam" id="PF07537">
    <property type="entry name" value="CamS"/>
    <property type="match status" value="1"/>
</dbReference>
<dbReference type="AlphaFoldDB" id="A0A0A5GAM4"/>
<dbReference type="Gene3D" id="3.10.570.10">
    <property type="entry name" value="sex pheromone staph- cam373 precursor domain"/>
    <property type="match status" value="1"/>
</dbReference>
<dbReference type="CDD" id="cd13441">
    <property type="entry name" value="CamS_repeat_1"/>
    <property type="match status" value="1"/>
</dbReference>
<organism evidence="2 3">
    <name type="scientific">Pontibacillus halophilus JSM 076056 = DSM 19796</name>
    <dbReference type="NCBI Taxonomy" id="1385510"/>
    <lineage>
        <taxon>Bacteria</taxon>
        <taxon>Bacillati</taxon>
        <taxon>Bacillota</taxon>
        <taxon>Bacilli</taxon>
        <taxon>Bacillales</taxon>
        <taxon>Bacillaceae</taxon>
        <taxon>Pontibacillus</taxon>
    </lineage>
</organism>
<feature type="signal peptide" evidence="1">
    <location>
        <begin position="1"/>
        <end position="23"/>
    </location>
</feature>
<evidence type="ECO:0000313" key="3">
    <source>
        <dbReference type="Proteomes" id="UP000030528"/>
    </source>
</evidence>
<comment type="caution">
    <text evidence="2">The sequence shown here is derived from an EMBL/GenBank/DDBJ whole genome shotgun (WGS) entry which is preliminary data.</text>
</comment>
<dbReference type="InterPro" id="IPR011426">
    <property type="entry name" value="CamS"/>
</dbReference>
<protein>
    <recommendedName>
        <fullName evidence="4">CamS family sex pheromone protein</fullName>
    </recommendedName>
</protein>
<dbReference type="EMBL" id="AVPE01000016">
    <property type="protein sequence ID" value="KGX90226.1"/>
    <property type="molecule type" value="Genomic_DNA"/>
</dbReference>
<keyword evidence="3" id="KW-1185">Reference proteome</keyword>
<dbReference type="PROSITE" id="PS51257">
    <property type="entry name" value="PROKAR_LIPOPROTEIN"/>
    <property type="match status" value="1"/>
</dbReference>
<proteinExistence type="predicted"/>
<dbReference type="OrthoDB" id="9795361at2"/>
<feature type="chain" id="PRO_5038916135" description="CamS family sex pheromone protein" evidence="1">
    <location>
        <begin position="24"/>
        <end position="380"/>
    </location>
</feature>
<dbReference type="PIRSF" id="PIRSF012509">
    <property type="entry name" value="CamS"/>
    <property type="match status" value="1"/>
</dbReference>
<evidence type="ECO:0008006" key="4">
    <source>
        <dbReference type="Google" id="ProtNLM"/>
    </source>
</evidence>
<dbReference type="eggNOG" id="COG4851">
    <property type="taxonomic scope" value="Bacteria"/>
</dbReference>
<accession>A0A0A5GAM4</accession>
<keyword evidence="1" id="KW-0732">Signal</keyword>
<dbReference type="STRING" id="1385510.GCA_000425205_03376"/>
<gene>
    <name evidence="2" type="ORF">N781_08245</name>
</gene>
<reference evidence="2 3" key="1">
    <citation type="submission" date="2013-08" db="EMBL/GenBank/DDBJ databases">
        <authorList>
            <person name="Huang J."/>
            <person name="Wang G."/>
        </authorList>
    </citation>
    <scope>NUCLEOTIDE SEQUENCE [LARGE SCALE GENOMIC DNA]</scope>
    <source>
        <strain evidence="2 3">JSM 076056</strain>
    </source>
</reference>
<dbReference type="CDD" id="cd13440">
    <property type="entry name" value="CamS_repeat_2"/>
    <property type="match status" value="1"/>
</dbReference>
<evidence type="ECO:0000313" key="2">
    <source>
        <dbReference type="EMBL" id="KGX90226.1"/>
    </source>
</evidence>
<dbReference type="Proteomes" id="UP000030528">
    <property type="component" value="Unassembled WGS sequence"/>
</dbReference>
<evidence type="ECO:0000256" key="1">
    <source>
        <dbReference type="SAM" id="SignalP"/>
    </source>
</evidence>
<name>A0A0A5GAM4_9BACI</name>
<sequence>MKRVITAAIGSILLLAGCTPAYESGTDVVQETEDAGKQTTFVPSYSISDDLYRTPMEKQYNTSESRGVILNQVNNRLDIDELEVGLRRLSKDDYPPEDFLFREGQYLTKSVLFDWLERSSKTEEGLNPAIKDDSVKKQHEDHPRYLAHIVEQNYLKKNDEGNYELGGVSLGLALRSIYTFRTEQGGPQFEEPISEEEMLKEGKKLAQTVLERLREMDSLENVPVSISLYRLEGSGSMVPGNFVSKTEVDSGSNQIEEWTSIKEDYILFPSSEAEKEHFDDAQLINSFEDEINNYFPNYVGVIGKGFYKDDELQEMKIDIPIEFQGKAEVIGFTQYVYGLIKETFPNYFHIEVNIESSYGQESLIVREPGESDPYVHIYDQ</sequence>